<gene>
    <name evidence="1" type="ORF">SAMN02745729_11025</name>
</gene>
<sequence>MSEALISATENCLLAREQSALDKPDELFYCSYLISHLNLVAAEMPESGEAFLHNLQESLDNAFSVDQLSDQDKSGIKSLWNEVCGEIGSPLAS</sequence>
<accession>A0A1H4F3F1</accession>
<name>A0A1H4F3F1_9GAMM</name>
<dbReference type="Pfam" id="PF08891">
    <property type="entry name" value="YfcL"/>
    <property type="match status" value="1"/>
</dbReference>
<dbReference type="Proteomes" id="UP000242469">
    <property type="component" value="Unassembled WGS sequence"/>
</dbReference>
<proteinExistence type="predicted"/>
<keyword evidence="2" id="KW-1185">Reference proteome</keyword>
<reference evidence="2" key="1">
    <citation type="submission" date="2016-10" db="EMBL/GenBank/DDBJ databases">
        <authorList>
            <person name="Varghese N."/>
            <person name="Submissions S."/>
        </authorList>
    </citation>
    <scope>NUCLEOTIDE SEQUENCE [LARGE SCALE GENOMIC DNA]</scope>
    <source>
        <strain evidence="2">DSM 11526</strain>
    </source>
</reference>
<protein>
    <submittedName>
        <fullName evidence="1">YfcL protein</fullName>
    </submittedName>
</protein>
<dbReference type="InterPro" id="IPR014987">
    <property type="entry name" value="UPF_YfcL"/>
</dbReference>
<evidence type="ECO:0000313" key="1">
    <source>
        <dbReference type="EMBL" id="SEA91866.1"/>
    </source>
</evidence>
<dbReference type="EMBL" id="FNRJ01000010">
    <property type="protein sequence ID" value="SEA91866.1"/>
    <property type="molecule type" value="Genomic_DNA"/>
</dbReference>
<evidence type="ECO:0000313" key="2">
    <source>
        <dbReference type="Proteomes" id="UP000242469"/>
    </source>
</evidence>
<dbReference type="OrthoDB" id="6120956at2"/>
<dbReference type="RefSeq" id="WP_091826927.1">
    <property type="nucleotide sequence ID" value="NZ_FNRJ01000010.1"/>
</dbReference>
<organism evidence="1 2">
    <name type="scientific">Marinobacterium iners DSM 11526</name>
    <dbReference type="NCBI Taxonomy" id="1122198"/>
    <lineage>
        <taxon>Bacteria</taxon>
        <taxon>Pseudomonadati</taxon>
        <taxon>Pseudomonadota</taxon>
        <taxon>Gammaproteobacteria</taxon>
        <taxon>Oceanospirillales</taxon>
        <taxon>Oceanospirillaceae</taxon>
        <taxon>Marinobacterium</taxon>
    </lineage>
</organism>
<dbReference type="STRING" id="1122198.SAMN02745729_11025"/>
<dbReference type="AlphaFoldDB" id="A0A1H4F3F1"/>